<feature type="region of interest" description="Disordered" evidence="1">
    <location>
        <begin position="18"/>
        <end position="48"/>
    </location>
</feature>
<protein>
    <submittedName>
        <fullName evidence="2">Uncharacterized protein</fullName>
    </submittedName>
</protein>
<evidence type="ECO:0000313" key="3">
    <source>
        <dbReference type="Proteomes" id="UP000078540"/>
    </source>
</evidence>
<dbReference type="Proteomes" id="UP000078540">
    <property type="component" value="Unassembled WGS sequence"/>
</dbReference>
<proteinExistence type="predicted"/>
<name>A0A195BIA3_9HYME</name>
<dbReference type="AlphaFoldDB" id="A0A195BIA3"/>
<evidence type="ECO:0000313" key="2">
    <source>
        <dbReference type="EMBL" id="KYM84555.1"/>
    </source>
</evidence>
<sequence>MSVYGRAGRTDECRVNERATKEDIVMDSNSKYESNKNTKKRSKNQEKRLEDVRLEDNNKIEQLLPWLLKFNKIIHSYTGSRNYEHLERLLFFYTQNILSSVAENTVEFNDKINLIKNHINKMLIFFHMYWLDIKQQNVDYSQYLNKISALLNVYIDMELKTSSHVVKDSSKVAAKILAALYIYLNNSEEHIFRILLRNKHTKKYTKVCNHIFMRSFTNLKTKTTSITDVAYIRYLLAFKIWRKMEETAKKLNLSDKKKRIDELALMLLGPRMPKLQDELLKFVPRPPIQEKNETLWLIESNQFDIKEFHKQFLLFEDKMDNSTGLKYTKTIHADQTCSKSQKHQINSLFCPNNSNGSTSEQKVNKCLDGLRNNNTLSNNKNNKNKCLETHLQKSGSRSLKPLKKNNSHKIIIIDLTGDDKVKRKRTNRNSESSKVKKNKRNKKKHINSSKYLNKLTNSDVKEHSNEDNKNLKEKNRLESKPVDIKSSNGIENCTLVSSDTCMEFTKENEKQHSYNLHYLNSAMLDDQNINELKTNVSEKNKLKNCVSSNMTIEDITRSCDNSITQNKDALTSQEESAMETIPLKTCQNNVTDQQNYQFDFKQEFPTSADCAIQKSCPCCNTRHVDHFIMTSLQFITDRSSLITEMMKQNVCQINKCPKYCTNVIVAKAQGNLHNTFYDNENDIKLTCDTIKNDCNKYVYLLNHTDKCVTTVHAEKRVQCLDKSNDKCTVSTTFTEDKVVDSPSYSQHVNDKFVKINDHDSKYSETMIKEQQKESDSFTLNDRLHFSNVDVDYNMKKFFPKKEETDEMTNNIDLEHNNFVNDIQSETLMEDVFWQPSEQPEINLAGVLNKSEDTCIVSTTFIEDQIMESSMDSQRVNSDNRRKCVYEYTMKERGKSDCDTLMSSEHSFNTDFFEIDSKEISEVMKTNCINDFEDISVSHFQTLEDLLTNDTTNFLPQEYLF</sequence>
<feature type="region of interest" description="Disordered" evidence="1">
    <location>
        <begin position="421"/>
        <end position="479"/>
    </location>
</feature>
<evidence type="ECO:0000256" key="1">
    <source>
        <dbReference type="SAM" id="MobiDB-lite"/>
    </source>
</evidence>
<feature type="compositionally biased region" description="Basic and acidic residues" evidence="1">
    <location>
        <begin position="459"/>
        <end position="479"/>
    </location>
</feature>
<organism evidence="2 3">
    <name type="scientific">Atta colombica</name>
    <dbReference type="NCBI Taxonomy" id="520822"/>
    <lineage>
        <taxon>Eukaryota</taxon>
        <taxon>Metazoa</taxon>
        <taxon>Ecdysozoa</taxon>
        <taxon>Arthropoda</taxon>
        <taxon>Hexapoda</taxon>
        <taxon>Insecta</taxon>
        <taxon>Pterygota</taxon>
        <taxon>Neoptera</taxon>
        <taxon>Endopterygota</taxon>
        <taxon>Hymenoptera</taxon>
        <taxon>Apocrita</taxon>
        <taxon>Aculeata</taxon>
        <taxon>Formicoidea</taxon>
        <taxon>Formicidae</taxon>
        <taxon>Myrmicinae</taxon>
        <taxon>Atta</taxon>
    </lineage>
</organism>
<gene>
    <name evidence="2" type="ORF">ALC53_05342</name>
</gene>
<feature type="compositionally biased region" description="Basic residues" evidence="1">
    <location>
        <begin position="435"/>
        <end position="447"/>
    </location>
</feature>
<accession>A0A195BIA3</accession>
<reference evidence="2 3" key="1">
    <citation type="submission" date="2015-09" db="EMBL/GenBank/DDBJ databases">
        <title>Atta colombica WGS genome.</title>
        <authorList>
            <person name="Nygaard S."/>
            <person name="Hu H."/>
            <person name="Boomsma J."/>
            <person name="Zhang G."/>
        </authorList>
    </citation>
    <scope>NUCLEOTIDE SEQUENCE [LARGE SCALE GENOMIC DNA]</scope>
    <source>
        <strain evidence="2">Treedump-2</strain>
        <tissue evidence="2">Whole body</tissue>
    </source>
</reference>
<dbReference type="EMBL" id="KQ976464">
    <property type="protein sequence ID" value="KYM84555.1"/>
    <property type="molecule type" value="Genomic_DNA"/>
</dbReference>
<keyword evidence="3" id="KW-1185">Reference proteome</keyword>
<dbReference type="STRING" id="520822.A0A195BIA3"/>